<dbReference type="GO" id="GO:0004175">
    <property type="term" value="F:endopeptidase activity"/>
    <property type="evidence" value="ECO:0007669"/>
    <property type="project" value="UniProtKB-ARBA"/>
</dbReference>
<dbReference type="GO" id="GO:0080120">
    <property type="term" value="P:CAAX-box protein maturation"/>
    <property type="evidence" value="ECO:0007669"/>
    <property type="project" value="UniProtKB-ARBA"/>
</dbReference>
<dbReference type="EMBL" id="JADKFW010000010">
    <property type="protein sequence ID" value="MBK9718412.1"/>
    <property type="molecule type" value="Genomic_DNA"/>
</dbReference>
<comment type="caution">
    <text evidence="3">The sequence shown here is derived from an EMBL/GenBank/DDBJ whole genome shotgun (WGS) entry which is preliminary data.</text>
</comment>
<organism evidence="3 4">
    <name type="scientific">Candidatus Defluviibacterium haderslevense</name>
    <dbReference type="NCBI Taxonomy" id="2981993"/>
    <lineage>
        <taxon>Bacteria</taxon>
        <taxon>Pseudomonadati</taxon>
        <taxon>Bacteroidota</taxon>
        <taxon>Saprospiria</taxon>
        <taxon>Saprospirales</taxon>
        <taxon>Saprospiraceae</taxon>
        <taxon>Candidatus Defluviibacterium</taxon>
    </lineage>
</organism>
<protein>
    <submittedName>
        <fullName evidence="3">CPBP family intramembrane metalloprotease</fullName>
    </submittedName>
</protein>
<feature type="transmembrane region" description="Helical" evidence="1">
    <location>
        <begin position="115"/>
        <end position="134"/>
    </location>
</feature>
<evidence type="ECO:0000313" key="4">
    <source>
        <dbReference type="Proteomes" id="UP000808349"/>
    </source>
</evidence>
<keyword evidence="1" id="KW-0472">Membrane</keyword>
<feature type="transmembrane region" description="Helical" evidence="1">
    <location>
        <begin position="170"/>
        <end position="187"/>
    </location>
</feature>
<evidence type="ECO:0000256" key="1">
    <source>
        <dbReference type="SAM" id="Phobius"/>
    </source>
</evidence>
<proteinExistence type="predicted"/>
<evidence type="ECO:0000259" key="2">
    <source>
        <dbReference type="Pfam" id="PF02517"/>
    </source>
</evidence>
<dbReference type="AlphaFoldDB" id="A0A9D7S9G3"/>
<accession>A0A9D7S9G3</accession>
<keyword evidence="3" id="KW-0482">Metalloprotease</keyword>
<feature type="transmembrane region" description="Helical" evidence="1">
    <location>
        <begin position="146"/>
        <end position="164"/>
    </location>
</feature>
<dbReference type="Pfam" id="PF02517">
    <property type="entry name" value="Rce1-like"/>
    <property type="match status" value="1"/>
</dbReference>
<keyword evidence="1" id="KW-1133">Transmembrane helix</keyword>
<feature type="transmembrane region" description="Helical" evidence="1">
    <location>
        <begin position="49"/>
        <end position="69"/>
    </location>
</feature>
<feature type="transmembrane region" description="Helical" evidence="1">
    <location>
        <begin position="12"/>
        <end position="29"/>
    </location>
</feature>
<feature type="transmembrane region" description="Helical" evidence="1">
    <location>
        <begin position="90"/>
        <end position="109"/>
    </location>
</feature>
<keyword evidence="3" id="KW-0378">Hydrolase</keyword>
<name>A0A9D7S9G3_9BACT</name>
<dbReference type="GO" id="GO:0008237">
    <property type="term" value="F:metallopeptidase activity"/>
    <property type="evidence" value="ECO:0007669"/>
    <property type="project" value="UniProtKB-KW"/>
</dbReference>
<feature type="transmembrane region" description="Helical" evidence="1">
    <location>
        <begin position="221"/>
        <end position="238"/>
    </location>
</feature>
<sequence>MNKHFFKGADQINWKGIFLFYIIAVFIALPFNSSIANPYYLEFTKGTLIAQLTFLPACLGTLFAAILAFKFDVLHQKSIDFFGNHTYKNTLISLVPLIVLTIFGIENTMGWDIHTYAFTFVMIILVYSTCEEIFWRGYLQDALRPLGIYIRFTVLGVMWWAWHFPFNDPFGWTGFLLLCLLSAFLIGKFAEESKSYFTTGGLHCLVTSLFNMNETDNNTKMLMGGLTIAVWLGIGTFWKTPLVTKDSI</sequence>
<keyword evidence="1" id="KW-0812">Transmembrane</keyword>
<dbReference type="InterPro" id="IPR003675">
    <property type="entry name" value="Rce1/LyrA-like_dom"/>
</dbReference>
<evidence type="ECO:0000313" key="3">
    <source>
        <dbReference type="EMBL" id="MBK9718412.1"/>
    </source>
</evidence>
<gene>
    <name evidence="3" type="ORF">IPO85_13060</name>
</gene>
<dbReference type="Proteomes" id="UP000808349">
    <property type="component" value="Unassembled WGS sequence"/>
</dbReference>
<keyword evidence="3" id="KW-0645">Protease</keyword>
<reference evidence="3 4" key="1">
    <citation type="submission" date="2020-10" db="EMBL/GenBank/DDBJ databases">
        <title>Connecting structure to function with the recovery of over 1000 high-quality activated sludge metagenome-assembled genomes encoding full-length rRNA genes using long-read sequencing.</title>
        <authorList>
            <person name="Singleton C.M."/>
            <person name="Petriglieri F."/>
            <person name="Kristensen J.M."/>
            <person name="Kirkegaard R.H."/>
            <person name="Michaelsen T.Y."/>
            <person name="Andersen M.H."/>
            <person name="Karst S.M."/>
            <person name="Dueholm M.S."/>
            <person name="Nielsen P.H."/>
            <person name="Albertsen M."/>
        </authorList>
    </citation>
    <scope>NUCLEOTIDE SEQUENCE [LARGE SCALE GENOMIC DNA]</scope>
    <source>
        <strain evidence="3">Ribe_18-Q3-R11-54_BAT3C.373</strain>
    </source>
</reference>
<feature type="domain" description="CAAX prenyl protease 2/Lysostaphin resistance protein A-like" evidence="2">
    <location>
        <begin position="116"/>
        <end position="206"/>
    </location>
</feature>